<dbReference type="InterPro" id="IPR019734">
    <property type="entry name" value="TPR_rpt"/>
</dbReference>
<sequence length="829" mass="96594">MKSLSLYIDKWFITVAINYDGNVLPLSLPNGEDRIWLYFHEDIANSRVEYGKSFENNYRDKLPHYFGDIFNLIEEGEHYFTRYERRREDIREIFKVAGIFNHLHQAIEEDGSIDTYISFSADIPDVARLRFIEELEESNFKVIESVARISHLALEECKKRNVFTNLGTYLVLVATNDNFHFSLYENKGNIFLRKNEGKLLGLGLDVRRRALVEAIVENINKNTKLLKSREEIDMECVRQDRFASMWLDKIAKSKPYIPVPFDNITFAVAPNNPTVVQIFPNALDNRTNGIVEDIVRKIAEFVKENQLQPHEIKGIVFIGNTFTNQTFTRAINNRFIVDNDKIVIYREEELPKVVSVYSQIDCDQFRGATANFLNDAKTQEILNKQAKEEEEKKLKAEANARRQQELIDNQKKANQEYKNAVENIERHESDHNYEEMLEWAEIALTNKPNDEFAKEKAALARQLHAEQKAANKQFNTVLLRAKTAFSERRWTDAVSQCDMALEIRPDSEEVSRLKNEARRQMEVKEKVQTFLNRADVFFAQKLYAETLKEVNKILGLDPSNHDAKEIKRKVSEVHAQHKEMINTLIAQINEAEQAKDYVSAISICESLIEEDTNNSPQWRKKKESLVTLRIKSEENDKKKNNLKQSILERYKTKEWDILNSLCRQYLEIEKDAEIENILSEANFSIEIQSVQEKFNNAVESEDWSTVITIYNDNPILREVPSNNSIIKLARNQIRIQRVQRKKSSSQLPTISEEVYKTSNAKKHPRPKCKRTMPQTLLEDSSAEITNETNRKRFPKPQEKNKAYSKNDAVSDHAPKIETIRKYPKVSRNK</sequence>
<feature type="compositionally biased region" description="Polar residues" evidence="2">
    <location>
        <begin position="772"/>
        <end position="787"/>
    </location>
</feature>
<feature type="coiled-coil region" evidence="1">
    <location>
        <begin position="379"/>
        <end position="430"/>
    </location>
</feature>
<feature type="compositionally biased region" description="Basic residues" evidence="2">
    <location>
        <begin position="759"/>
        <end position="770"/>
    </location>
</feature>
<dbReference type="EMBL" id="CYZI01000003">
    <property type="protein sequence ID" value="CUN87438.1"/>
    <property type="molecule type" value="Genomic_DNA"/>
</dbReference>
<dbReference type="Proteomes" id="UP000095333">
    <property type="component" value="Unassembled WGS sequence"/>
</dbReference>
<dbReference type="Gene3D" id="1.25.40.10">
    <property type="entry name" value="Tetratricopeptide repeat domain"/>
    <property type="match status" value="1"/>
</dbReference>
<dbReference type="AlphaFoldDB" id="A0A174AIW5"/>
<feature type="region of interest" description="Disordered" evidence="2">
    <location>
        <begin position="739"/>
        <end position="829"/>
    </location>
</feature>
<evidence type="ECO:0000313" key="3">
    <source>
        <dbReference type="EMBL" id="CUN87438.1"/>
    </source>
</evidence>
<protein>
    <recommendedName>
        <fullName evidence="5">Tetratricopeptide repeat protein</fullName>
    </recommendedName>
</protein>
<dbReference type="InterPro" id="IPR011990">
    <property type="entry name" value="TPR-like_helical_dom_sf"/>
</dbReference>
<reference evidence="3 4" key="1">
    <citation type="submission" date="2015-09" db="EMBL/GenBank/DDBJ databases">
        <authorList>
            <consortium name="Pathogen Informatics"/>
        </authorList>
    </citation>
    <scope>NUCLEOTIDE SEQUENCE [LARGE SCALE GENOMIC DNA]</scope>
    <source>
        <strain evidence="3 4">2789STDY5834842</strain>
    </source>
</reference>
<feature type="compositionally biased region" description="Basic and acidic residues" evidence="2">
    <location>
        <begin position="808"/>
        <end position="820"/>
    </location>
</feature>
<evidence type="ECO:0000313" key="4">
    <source>
        <dbReference type="Proteomes" id="UP000095333"/>
    </source>
</evidence>
<evidence type="ECO:0000256" key="2">
    <source>
        <dbReference type="SAM" id="MobiDB-lite"/>
    </source>
</evidence>
<name>A0A174AIW5_PHOVU</name>
<proteinExistence type="predicted"/>
<evidence type="ECO:0008006" key="5">
    <source>
        <dbReference type="Google" id="ProtNLM"/>
    </source>
</evidence>
<dbReference type="RefSeq" id="WP_057249827.1">
    <property type="nucleotide sequence ID" value="NZ_CYZI01000003.1"/>
</dbReference>
<keyword evidence="1" id="KW-0175">Coiled coil</keyword>
<dbReference type="SMART" id="SM00028">
    <property type="entry name" value="TPR"/>
    <property type="match status" value="3"/>
</dbReference>
<evidence type="ECO:0000256" key="1">
    <source>
        <dbReference type="SAM" id="Coils"/>
    </source>
</evidence>
<dbReference type="SUPFAM" id="SSF48452">
    <property type="entry name" value="TPR-like"/>
    <property type="match status" value="1"/>
</dbReference>
<accession>A0A174AIW5</accession>
<gene>
    <name evidence="3" type="ORF">ERS852457_00958</name>
</gene>
<organism evidence="3 4">
    <name type="scientific">Phocaeicola vulgatus</name>
    <name type="common">Bacteroides vulgatus</name>
    <dbReference type="NCBI Taxonomy" id="821"/>
    <lineage>
        <taxon>Bacteria</taxon>
        <taxon>Pseudomonadati</taxon>
        <taxon>Bacteroidota</taxon>
        <taxon>Bacteroidia</taxon>
        <taxon>Bacteroidales</taxon>
        <taxon>Bacteroidaceae</taxon>
        <taxon>Phocaeicola</taxon>
    </lineage>
</organism>